<comment type="caution">
    <text evidence="1">The sequence shown here is derived from an EMBL/GenBank/DDBJ whole genome shotgun (WGS) entry which is preliminary data.</text>
</comment>
<protein>
    <submittedName>
        <fullName evidence="1">Probable GTP diphosphokinase RSH3, chloroplastic</fullName>
    </submittedName>
</protein>
<proteinExistence type="predicted"/>
<evidence type="ECO:0000313" key="1">
    <source>
        <dbReference type="EMBL" id="GEU51521.1"/>
    </source>
</evidence>
<keyword evidence="1" id="KW-0418">Kinase</keyword>
<reference evidence="1" key="1">
    <citation type="journal article" date="2019" name="Sci. Rep.">
        <title>Draft genome of Tanacetum cinerariifolium, the natural source of mosquito coil.</title>
        <authorList>
            <person name="Yamashiro T."/>
            <person name="Shiraishi A."/>
            <person name="Satake H."/>
            <person name="Nakayama K."/>
        </authorList>
    </citation>
    <scope>NUCLEOTIDE SEQUENCE</scope>
</reference>
<dbReference type="AlphaFoldDB" id="A0A6L2KPS5"/>
<keyword evidence="1" id="KW-0808">Transferase</keyword>
<name>A0A6L2KPS5_TANCI</name>
<sequence length="103" mass="11232">MAVPTIAIYTTPPYDFNLKPSSSPAMTKSIVGGLSSLFSSFGDELPDQKRRLASLSSPLRFSPFGSGFKRDYQSLVSVFHGPSSASSPLRFSLEKRVEYVYGS</sequence>
<gene>
    <name evidence="1" type="ORF">Tci_023499</name>
</gene>
<organism evidence="1">
    <name type="scientific">Tanacetum cinerariifolium</name>
    <name type="common">Dalmatian daisy</name>
    <name type="synonym">Chrysanthemum cinerariifolium</name>
    <dbReference type="NCBI Taxonomy" id="118510"/>
    <lineage>
        <taxon>Eukaryota</taxon>
        <taxon>Viridiplantae</taxon>
        <taxon>Streptophyta</taxon>
        <taxon>Embryophyta</taxon>
        <taxon>Tracheophyta</taxon>
        <taxon>Spermatophyta</taxon>
        <taxon>Magnoliopsida</taxon>
        <taxon>eudicotyledons</taxon>
        <taxon>Gunneridae</taxon>
        <taxon>Pentapetalae</taxon>
        <taxon>asterids</taxon>
        <taxon>campanulids</taxon>
        <taxon>Asterales</taxon>
        <taxon>Asteraceae</taxon>
        <taxon>Asteroideae</taxon>
        <taxon>Anthemideae</taxon>
        <taxon>Anthemidinae</taxon>
        <taxon>Tanacetum</taxon>
    </lineage>
</organism>
<accession>A0A6L2KPS5</accession>
<dbReference type="EMBL" id="BKCJ010002880">
    <property type="protein sequence ID" value="GEU51521.1"/>
    <property type="molecule type" value="Genomic_DNA"/>
</dbReference>
<dbReference type="GO" id="GO:0016301">
    <property type="term" value="F:kinase activity"/>
    <property type="evidence" value="ECO:0007669"/>
    <property type="project" value="UniProtKB-KW"/>
</dbReference>